<evidence type="ECO:0000313" key="3">
    <source>
        <dbReference type="EMBL" id="MEA1080291.1"/>
    </source>
</evidence>
<dbReference type="PROSITE" id="PS50405">
    <property type="entry name" value="GST_CTER"/>
    <property type="match status" value="1"/>
</dbReference>
<proteinExistence type="predicted"/>
<dbReference type="CDD" id="cd03043">
    <property type="entry name" value="GST_N_1"/>
    <property type="match status" value="1"/>
</dbReference>
<dbReference type="SUPFAM" id="SSF47616">
    <property type="entry name" value="GST C-terminal domain-like"/>
    <property type="match status" value="1"/>
</dbReference>
<dbReference type="InterPro" id="IPR036282">
    <property type="entry name" value="Glutathione-S-Trfase_C_sf"/>
</dbReference>
<dbReference type="EMBL" id="JAYDCJ010000003">
    <property type="protein sequence ID" value="MEA1080291.1"/>
    <property type="molecule type" value="Genomic_DNA"/>
</dbReference>
<protein>
    <submittedName>
        <fullName evidence="3">Glutathione S-transferase family protein</fullName>
    </submittedName>
</protein>
<gene>
    <name evidence="3" type="ORF">U5822_06400</name>
</gene>
<dbReference type="PANTHER" id="PTHR42673:SF4">
    <property type="entry name" value="MALEYLACETOACETATE ISOMERASE"/>
    <property type="match status" value="1"/>
</dbReference>
<evidence type="ECO:0000313" key="4">
    <source>
        <dbReference type="Proteomes" id="UP001305746"/>
    </source>
</evidence>
<dbReference type="InterPro" id="IPR036249">
    <property type="entry name" value="Thioredoxin-like_sf"/>
</dbReference>
<dbReference type="InterPro" id="IPR040079">
    <property type="entry name" value="Glutathione_S-Trfase"/>
</dbReference>
<dbReference type="RefSeq" id="WP_322854797.1">
    <property type="nucleotide sequence ID" value="NZ_JAYDCJ010000003.1"/>
</dbReference>
<dbReference type="PROSITE" id="PS50404">
    <property type="entry name" value="GST_NTER"/>
    <property type="match status" value="1"/>
</dbReference>
<dbReference type="Pfam" id="PF13409">
    <property type="entry name" value="GST_N_2"/>
    <property type="match status" value="1"/>
</dbReference>
<feature type="domain" description="GST C-terminal" evidence="2">
    <location>
        <begin position="85"/>
        <end position="208"/>
    </location>
</feature>
<dbReference type="PANTHER" id="PTHR42673">
    <property type="entry name" value="MALEYLACETOACETATE ISOMERASE"/>
    <property type="match status" value="1"/>
</dbReference>
<dbReference type="Proteomes" id="UP001305746">
    <property type="component" value="Unassembled WGS sequence"/>
</dbReference>
<dbReference type="Pfam" id="PF13410">
    <property type="entry name" value="GST_C_2"/>
    <property type="match status" value="1"/>
</dbReference>
<sequence length="237" mass="26524">MTTLTIANKNYSSWSLRPWLLMTELGIRFRERLLPFGDEATWTAFRAEDGSGKVPALADGAVTVWDSLAIIEHLAEQYPAVWPQDPVARAWARSACAEMHSGFQALRDLCSMNIAITVRLTSLPQALEKDIQRITSLWHQGLERFGGPYLAGDRFTAVDAFFAPVVFRFNTYGLSRSPVMADYINRMLAQPGMQAWAEAALREPWQDPSHEAECLHIGELVEDRRSASARPAEDAAE</sequence>
<dbReference type="Gene3D" id="1.20.1050.10">
    <property type="match status" value="1"/>
</dbReference>
<dbReference type="SUPFAM" id="SSF52833">
    <property type="entry name" value="Thioredoxin-like"/>
    <property type="match status" value="1"/>
</dbReference>
<dbReference type="InterPro" id="IPR004045">
    <property type="entry name" value="Glutathione_S-Trfase_N"/>
</dbReference>
<reference evidence="3 4" key="1">
    <citation type="submission" date="2023-12" db="EMBL/GenBank/DDBJ databases">
        <title>Marinobacter qingdaonensis sp. nov., isolated from the intertidal sediment of Qingdao, PR China.</title>
        <authorList>
            <person name="Li Y."/>
        </authorList>
    </citation>
    <scope>NUCLEOTIDE SEQUENCE [LARGE SCALE GENOMIC DNA]</scope>
    <source>
        <strain evidence="3 4">ASW11-75</strain>
    </source>
</reference>
<feature type="domain" description="GST N-terminal" evidence="1">
    <location>
        <begin position="2"/>
        <end position="82"/>
    </location>
</feature>
<keyword evidence="4" id="KW-1185">Reference proteome</keyword>
<dbReference type="CDD" id="cd03194">
    <property type="entry name" value="GST_C_3"/>
    <property type="match status" value="1"/>
</dbReference>
<dbReference type="SFLD" id="SFLDG00358">
    <property type="entry name" value="Main_(cytGST)"/>
    <property type="match status" value="1"/>
</dbReference>
<name>A0ABU5NWX1_9GAMM</name>
<dbReference type="InterPro" id="IPR010987">
    <property type="entry name" value="Glutathione-S-Trfase_C-like"/>
</dbReference>
<accession>A0ABU5NWX1</accession>
<evidence type="ECO:0000259" key="2">
    <source>
        <dbReference type="PROSITE" id="PS50405"/>
    </source>
</evidence>
<dbReference type="Gene3D" id="3.40.30.10">
    <property type="entry name" value="Glutaredoxin"/>
    <property type="match status" value="1"/>
</dbReference>
<dbReference type="SFLD" id="SFLDS00019">
    <property type="entry name" value="Glutathione_Transferase_(cytos"/>
    <property type="match status" value="1"/>
</dbReference>
<comment type="caution">
    <text evidence="3">The sequence shown here is derived from an EMBL/GenBank/DDBJ whole genome shotgun (WGS) entry which is preliminary data.</text>
</comment>
<organism evidence="3 4">
    <name type="scientific">Marinobacter qingdaonensis</name>
    <dbReference type="NCBI Taxonomy" id="3108486"/>
    <lineage>
        <taxon>Bacteria</taxon>
        <taxon>Pseudomonadati</taxon>
        <taxon>Pseudomonadota</taxon>
        <taxon>Gammaproteobacteria</taxon>
        <taxon>Pseudomonadales</taxon>
        <taxon>Marinobacteraceae</taxon>
        <taxon>Marinobacter</taxon>
    </lineage>
</organism>
<evidence type="ECO:0000259" key="1">
    <source>
        <dbReference type="PROSITE" id="PS50404"/>
    </source>
</evidence>